<dbReference type="InterPro" id="IPR001789">
    <property type="entry name" value="Sig_transdc_resp-reg_receiver"/>
</dbReference>
<dbReference type="SMART" id="SM00387">
    <property type="entry name" value="HATPase_c"/>
    <property type="match status" value="1"/>
</dbReference>
<dbReference type="KEGG" id="mgm:Mmc1_3693"/>
<protein>
    <recommendedName>
        <fullName evidence="2">histidine kinase</fullName>
        <ecNumber evidence="2">2.7.13.3</ecNumber>
    </recommendedName>
</protein>
<feature type="domain" description="Response regulatory" evidence="7">
    <location>
        <begin position="541"/>
        <end position="662"/>
    </location>
</feature>
<dbReference type="GO" id="GO:0000155">
    <property type="term" value="F:phosphorelay sensor kinase activity"/>
    <property type="evidence" value="ECO:0007669"/>
    <property type="project" value="InterPro"/>
</dbReference>
<proteinExistence type="predicted"/>
<dbReference type="SMART" id="SM00448">
    <property type="entry name" value="REC"/>
    <property type="match status" value="2"/>
</dbReference>
<keyword evidence="4" id="KW-0902">Two-component regulatory system</keyword>
<dbReference type="CDD" id="cd00082">
    <property type="entry name" value="HisKA"/>
    <property type="match status" value="1"/>
</dbReference>
<dbReference type="EC" id="2.7.13.3" evidence="2"/>
<dbReference type="SUPFAM" id="SSF55874">
    <property type="entry name" value="ATPase domain of HSP90 chaperone/DNA topoisomerase II/histidine kinase"/>
    <property type="match status" value="1"/>
</dbReference>
<dbReference type="PRINTS" id="PR00344">
    <property type="entry name" value="BCTRLSENSOR"/>
</dbReference>
<evidence type="ECO:0000256" key="1">
    <source>
        <dbReference type="ARBA" id="ARBA00000085"/>
    </source>
</evidence>
<dbReference type="InterPro" id="IPR011006">
    <property type="entry name" value="CheY-like_superfamily"/>
</dbReference>
<evidence type="ECO:0000256" key="3">
    <source>
        <dbReference type="ARBA" id="ARBA00022553"/>
    </source>
</evidence>
<dbReference type="STRING" id="156889.Mmc1_3693"/>
<dbReference type="PANTHER" id="PTHR45339">
    <property type="entry name" value="HYBRID SIGNAL TRANSDUCTION HISTIDINE KINASE J"/>
    <property type="match status" value="1"/>
</dbReference>
<feature type="modified residue" description="4-aspartylphosphate" evidence="5">
    <location>
        <position position="592"/>
    </location>
</feature>
<dbReference type="PROSITE" id="PS50110">
    <property type="entry name" value="RESPONSE_REGULATORY"/>
    <property type="match status" value="2"/>
</dbReference>
<dbReference type="InterPro" id="IPR036097">
    <property type="entry name" value="HisK_dim/P_sf"/>
</dbReference>
<dbReference type="FunFam" id="3.30.565.10:FF:000010">
    <property type="entry name" value="Sensor histidine kinase RcsC"/>
    <property type="match status" value="1"/>
</dbReference>
<dbReference type="Gene3D" id="3.30.565.10">
    <property type="entry name" value="Histidine kinase-like ATPase, C-terminal domain"/>
    <property type="match status" value="1"/>
</dbReference>
<organism evidence="8 9">
    <name type="scientific">Magnetococcus marinus (strain ATCC BAA-1437 / JCM 17883 / MC-1)</name>
    <dbReference type="NCBI Taxonomy" id="156889"/>
    <lineage>
        <taxon>Bacteria</taxon>
        <taxon>Pseudomonadati</taxon>
        <taxon>Pseudomonadota</taxon>
        <taxon>Magnetococcia</taxon>
        <taxon>Magnetococcales</taxon>
        <taxon>Magnetococcaceae</taxon>
        <taxon>Magnetococcus</taxon>
    </lineage>
</organism>
<dbReference type="Proteomes" id="UP000002586">
    <property type="component" value="Chromosome"/>
</dbReference>
<dbReference type="Pfam" id="PF00512">
    <property type="entry name" value="HisKA"/>
    <property type="match status" value="1"/>
</dbReference>
<keyword evidence="8" id="KW-0418">Kinase</keyword>
<name>A0LDY5_MAGMM</name>
<dbReference type="Gene3D" id="1.10.287.130">
    <property type="match status" value="1"/>
</dbReference>
<dbReference type="AlphaFoldDB" id="A0LDY5"/>
<gene>
    <name evidence="8" type="ordered locus">Mmc1_3693</name>
</gene>
<dbReference type="PANTHER" id="PTHR45339:SF1">
    <property type="entry name" value="HYBRID SIGNAL TRANSDUCTION HISTIDINE KINASE J"/>
    <property type="match status" value="1"/>
</dbReference>
<dbReference type="Pfam" id="PF00072">
    <property type="entry name" value="Response_reg"/>
    <property type="match status" value="2"/>
</dbReference>
<dbReference type="InterPro" id="IPR004358">
    <property type="entry name" value="Sig_transdc_His_kin-like_C"/>
</dbReference>
<dbReference type="PROSITE" id="PS50109">
    <property type="entry name" value="HIS_KIN"/>
    <property type="match status" value="1"/>
</dbReference>
<feature type="domain" description="Response regulatory" evidence="7">
    <location>
        <begin position="7"/>
        <end position="124"/>
    </location>
</feature>
<dbReference type="CDD" id="cd17546">
    <property type="entry name" value="REC_hyHK_CKI1_RcsC-like"/>
    <property type="match status" value="1"/>
</dbReference>
<keyword evidence="9" id="KW-1185">Reference proteome</keyword>
<dbReference type="InterPro" id="IPR005467">
    <property type="entry name" value="His_kinase_dom"/>
</dbReference>
<evidence type="ECO:0000313" key="8">
    <source>
        <dbReference type="EMBL" id="ABK46178.1"/>
    </source>
</evidence>
<keyword evidence="3 5" id="KW-0597">Phosphoprotein</keyword>
<dbReference type="SMART" id="SM00388">
    <property type="entry name" value="HisKA"/>
    <property type="match status" value="1"/>
</dbReference>
<reference evidence="8 9" key="2">
    <citation type="journal article" date="2012" name="Int. J. Syst. Evol. Microbiol.">
        <title>Magnetococcus marinus gen. nov., sp. nov., a marine, magnetotactic bacterium that represents a novel lineage (Magnetococcaceae fam. nov.; Magnetococcales ord. nov.) at the base of the Alphaproteobacteria.</title>
        <authorList>
            <person name="Bazylinski D.A."/>
            <person name="Williams T.J."/>
            <person name="Lefevre C.T."/>
            <person name="Berg R.J."/>
            <person name="Zhang C.L."/>
            <person name="Bowser S.S."/>
            <person name="Dean A.J."/>
            <person name="Beveridge T.J."/>
        </authorList>
    </citation>
    <scope>NUCLEOTIDE SEQUENCE [LARGE SCALE GENOMIC DNA]</scope>
    <source>
        <strain evidence="9">ATCC BAA-1437 / JCM 17883 / MC-1</strain>
    </source>
</reference>
<keyword evidence="8" id="KW-0808">Transferase</keyword>
<evidence type="ECO:0000256" key="2">
    <source>
        <dbReference type="ARBA" id="ARBA00012438"/>
    </source>
</evidence>
<dbReference type="eggNOG" id="COG0745">
    <property type="taxonomic scope" value="Bacteria"/>
</dbReference>
<dbReference type="eggNOG" id="COG2205">
    <property type="taxonomic scope" value="Bacteria"/>
</dbReference>
<dbReference type="InterPro" id="IPR003594">
    <property type="entry name" value="HATPase_dom"/>
</dbReference>
<evidence type="ECO:0000259" key="6">
    <source>
        <dbReference type="PROSITE" id="PS50109"/>
    </source>
</evidence>
<evidence type="ECO:0000256" key="5">
    <source>
        <dbReference type="PROSITE-ProRule" id="PRU00169"/>
    </source>
</evidence>
<dbReference type="RefSeq" id="WP_011715231.1">
    <property type="nucleotide sequence ID" value="NC_008576.1"/>
</dbReference>
<evidence type="ECO:0000256" key="4">
    <source>
        <dbReference type="ARBA" id="ARBA00023012"/>
    </source>
</evidence>
<dbReference type="InterPro" id="IPR003661">
    <property type="entry name" value="HisK_dim/P_dom"/>
</dbReference>
<sequence>MMELCPKILIVDDRPENLFALHSILKVLRVEIIQAPSGNDALALANEHDFALIYLDIDMPGMDGYEVARHLKSYDKTMNIPILFLTSAYHDEFHSLIAYHAGGIDYIEKPICHEILLAKAKLFLELYINRKKVERTNIILQSEVLRRQATETAYRECESRHEAKRVFIAKMSHEFRTPMNSMIGMLDMLEGTPLSEEQFEYIDSMRQATDHLTSMVGNLLDITQLEAGIIKIKEKPFSLIALVKNVINIIRPLAFKKKILFIPYISPDIAPWFIGDANRLQQILVNLLGNAIKYTHWGSVALLISAKPVNSRYNVEFKVVDTGDGIDLENQEKIFQAFVRGAYNNAETTEGTGLGLSICKNLVDLMQGTIELKSTPQHGSTFSVSIPLTRYTAPVQTGKEKKLQGVNLSILTDHLVQGMLFEEQLTRHGAHSHLCFNGQSIAACFAEEKDTDLLIVHHDNTSKKKLLQGFEKFKQEVTDCKAKILICGRCYQRDDMEALADRGVSIFPDFHDEDELIDKIQSVLGLHKNRKKPDPLDAKKRVLIVDDSEDNRVLLSHYLRDYACEIIQAVDGHEAIDTYIASRHSLDLVLMDLQMPGLDGLSATQKIRAWEKAHRVAKVPIVIISAHATESHRDASLNAGSDAFLNKPIRKKTLKRIAAQFLLHAEP</sequence>
<dbReference type="eggNOG" id="COG0784">
    <property type="taxonomic scope" value="Bacteria"/>
</dbReference>
<reference evidence="9" key="1">
    <citation type="journal article" date="2009" name="Appl. Environ. Microbiol.">
        <title>Complete genome sequence of the chemolithoautotrophic marine magnetotactic coccus strain MC-1.</title>
        <authorList>
            <person name="Schubbe S."/>
            <person name="Williams T.J."/>
            <person name="Xie G."/>
            <person name="Kiss H.E."/>
            <person name="Brettin T.S."/>
            <person name="Martinez D."/>
            <person name="Ross C.A."/>
            <person name="Schuler D."/>
            <person name="Cox B.L."/>
            <person name="Nealson K.H."/>
            <person name="Bazylinski D.A."/>
        </authorList>
    </citation>
    <scope>NUCLEOTIDE SEQUENCE [LARGE SCALE GENOMIC DNA]</scope>
    <source>
        <strain evidence="9">ATCC BAA-1437 / JCM 17883 / MC-1</strain>
    </source>
</reference>
<accession>A0LDY5</accession>
<evidence type="ECO:0000313" key="9">
    <source>
        <dbReference type="Proteomes" id="UP000002586"/>
    </source>
</evidence>
<dbReference type="OrthoDB" id="7333841at2"/>
<dbReference type="EMBL" id="CP000471">
    <property type="protein sequence ID" value="ABK46178.1"/>
    <property type="molecule type" value="Genomic_DNA"/>
</dbReference>
<dbReference type="InterPro" id="IPR036890">
    <property type="entry name" value="HATPase_C_sf"/>
</dbReference>
<feature type="modified residue" description="4-aspartylphosphate" evidence="5">
    <location>
        <position position="56"/>
    </location>
</feature>
<feature type="domain" description="Histidine kinase" evidence="6">
    <location>
        <begin position="170"/>
        <end position="390"/>
    </location>
</feature>
<dbReference type="Pfam" id="PF02518">
    <property type="entry name" value="HATPase_c"/>
    <property type="match status" value="1"/>
</dbReference>
<dbReference type="SUPFAM" id="SSF47384">
    <property type="entry name" value="Homodimeric domain of signal transducing histidine kinase"/>
    <property type="match status" value="1"/>
</dbReference>
<dbReference type="HOGENOM" id="CLU_000445_114_15_5"/>
<evidence type="ECO:0000259" key="7">
    <source>
        <dbReference type="PROSITE" id="PS50110"/>
    </source>
</evidence>
<dbReference type="CDD" id="cd16922">
    <property type="entry name" value="HATPase_EvgS-ArcB-TorS-like"/>
    <property type="match status" value="1"/>
</dbReference>
<dbReference type="SUPFAM" id="SSF52172">
    <property type="entry name" value="CheY-like"/>
    <property type="match status" value="2"/>
</dbReference>
<dbReference type="Gene3D" id="3.40.50.2300">
    <property type="match status" value="2"/>
</dbReference>
<comment type="catalytic activity">
    <reaction evidence="1">
        <text>ATP + protein L-histidine = ADP + protein N-phospho-L-histidine.</text>
        <dbReference type="EC" id="2.7.13.3"/>
    </reaction>
</comment>